<proteinExistence type="predicted"/>
<dbReference type="InterPro" id="IPR007349">
    <property type="entry name" value="DUF418"/>
</dbReference>
<keyword evidence="1" id="KW-1133">Transmembrane helix</keyword>
<evidence type="ECO:0000259" key="2">
    <source>
        <dbReference type="Pfam" id="PF04235"/>
    </source>
</evidence>
<feature type="transmembrane region" description="Helical" evidence="1">
    <location>
        <begin position="344"/>
        <end position="365"/>
    </location>
</feature>
<dbReference type="EMBL" id="JADCSA010000002">
    <property type="protein sequence ID" value="MBE7323545.1"/>
    <property type="molecule type" value="Genomic_DNA"/>
</dbReference>
<feature type="domain" description="DUF418" evidence="2">
    <location>
        <begin position="217"/>
        <end position="380"/>
    </location>
</feature>
<feature type="transmembrane region" description="Helical" evidence="1">
    <location>
        <begin position="70"/>
        <end position="88"/>
    </location>
</feature>
<dbReference type="PANTHER" id="PTHR30590:SF2">
    <property type="entry name" value="INNER MEMBRANE PROTEIN"/>
    <property type="match status" value="1"/>
</dbReference>
<accession>A0ABR9RPN6</accession>
<feature type="transmembrane region" description="Helical" evidence="1">
    <location>
        <begin position="313"/>
        <end position="332"/>
    </location>
</feature>
<feature type="transmembrane region" description="Helical" evidence="1">
    <location>
        <begin position="189"/>
        <end position="214"/>
    </location>
</feature>
<feature type="transmembrane region" description="Helical" evidence="1">
    <location>
        <begin position="148"/>
        <end position="169"/>
    </location>
</feature>
<sequence>MTTSDVDVSSAQRVAQVRSGRSLTPDLARGLGMAGVVLVNASMVTVVPVRSTLDAIAEFVVTLLLEGRSWPMFALMFGWGLAASAASLERRGLTRPLVLRTLRRRGGWLIVFGLVQSVLYFSLDILGIYGLTAVVLAGMVFWSSRARWTLVALALVPWPFFTAIGEVWLDDGEDTGWEATTYLLSVAERLAIVLGGMSAATLALAVVPPMVVGLELHRRGALRRPEDHLALHRRLVAWGLPLGLLGGLPWALVDAGWWGAGQGWSAVALFVHLETGVLQGVAYVSLLALWQVRAAGRPGRAGRALAAVGQRSLTVYLVHALLLSLTLSPWALDLTSSLSLAGTYAWATAVWLLCAALALALHAAGRSGPAETALRHVVARKVD</sequence>
<keyword evidence="1" id="KW-0812">Transmembrane</keyword>
<dbReference type="Pfam" id="PF04235">
    <property type="entry name" value="DUF418"/>
    <property type="match status" value="1"/>
</dbReference>
<feature type="transmembrane region" description="Helical" evidence="1">
    <location>
        <begin position="108"/>
        <end position="141"/>
    </location>
</feature>
<evidence type="ECO:0000256" key="1">
    <source>
        <dbReference type="SAM" id="Phobius"/>
    </source>
</evidence>
<keyword evidence="1" id="KW-0472">Membrane</keyword>
<feature type="transmembrane region" description="Helical" evidence="1">
    <location>
        <begin position="235"/>
        <end position="252"/>
    </location>
</feature>
<dbReference type="RefSeq" id="WP_193636869.1">
    <property type="nucleotide sequence ID" value="NZ_JADCSA010000002.1"/>
</dbReference>
<keyword evidence="4" id="KW-1185">Reference proteome</keyword>
<dbReference type="PANTHER" id="PTHR30590">
    <property type="entry name" value="INNER MEMBRANE PROTEIN"/>
    <property type="match status" value="1"/>
</dbReference>
<reference evidence="3 4" key="1">
    <citation type="submission" date="2020-10" db="EMBL/GenBank/DDBJ databases">
        <title>Nocardioides sp. isolated from sludge.</title>
        <authorList>
            <person name="Zhang X."/>
        </authorList>
    </citation>
    <scope>NUCLEOTIDE SEQUENCE [LARGE SCALE GENOMIC DNA]</scope>
    <source>
        <strain evidence="3 4">Y6</strain>
    </source>
</reference>
<dbReference type="InterPro" id="IPR052529">
    <property type="entry name" value="Bact_Transport_Assoc"/>
</dbReference>
<dbReference type="Proteomes" id="UP000756387">
    <property type="component" value="Unassembled WGS sequence"/>
</dbReference>
<evidence type="ECO:0000313" key="4">
    <source>
        <dbReference type="Proteomes" id="UP000756387"/>
    </source>
</evidence>
<feature type="transmembrane region" description="Helical" evidence="1">
    <location>
        <begin position="264"/>
        <end position="292"/>
    </location>
</feature>
<name>A0ABR9RPN6_9ACTN</name>
<feature type="transmembrane region" description="Helical" evidence="1">
    <location>
        <begin position="27"/>
        <end position="49"/>
    </location>
</feature>
<protein>
    <submittedName>
        <fullName evidence="3">DUF418 domain-containing protein</fullName>
    </submittedName>
</protein>
<comment type="caution">
    <text evidence="3">The sequence shown here is derived from an EMBL/GenBank/DDBJ whole genome shotgun (WGS) entry which is preliminary data.</text>
</comment>
<evidence type="ECO:0000313" key="3">
    <source>
        <dbReference type="EMBL" id="MBE7323545.1"/>
    </source>
</evidence>
<organism evidence="3 4">
    <name type="scientific">Nocardioides malaquae</name>
    <dbReference type="NCBI Taxonomy" id="2773426"/>
    <lineage>
        <taxon>Bacteria</taxon>
        <taxon>Bacillati</taxon>
        <taxon>Actinomycetota</taxon>
        <taxon>Actinomycetes</taxon>
        <taxon>Propionibacteriales</taxon>
        <taxon>Nocardioidaceae</taxon>
        <taxon>Nocardioides</taxon>
    </lineage>
</organism>
<gene>
    <name evidence="3" type="ORF">IEQ44_02610</name>
</gene>